<dbReference type="EMBL" id="CP007155">
    <property type="protein sequence ID" value="AHH93758.1"/>
    <property type="molecule type" value="Genomic_DNA"/>
</dbReference>
<dbReference type="InterPro" id="IPR051313">
    <property type="entry name" value="Bact_iron-sidero_bind"/>
</dbReference>
<dbReference type="SUPFAM" id="SSF53807">
    <property type="entry name" value="Helical backbone' metal receptor"/>
    <property type="match status" value="1"/>
</dbReference>
<evidence type="ECO:0000256" key="2">
    <source>
        <dbReference type="ARBA" id="ARBA00008814"/>
    </source>
</evidence>
<dbReference type="Proteomes" id="UP000019225">
    <property type="component" value="Chromosome"/>
</dbReference>
<comment type="subcellular location">
    <subcellularLocation>
        <location evidence="1">Cell envelope</location>
    </subcellularLocation>
</comment>
<dbReference type="PROSITE" id="PS51257">
    <property type="entry name" value="PROKAR_LIPOPROTEIN"/>
    <property type="match status" value="1"/>
</dbReference>
<dbReference type="STRING" id="1449976.KALB_381"/>
<dbReference type="HOGENOM" id="CLU_038034_0_2_11"/>
<dbReference type="InterPro" id="IPR002491">
    <property type="entry name" value="ABC_transptr_periplasmic_BD"/>
</dbReference>
<dbReference type="PANTHER" id="PTHR30532">
    <property type="entry name" value="IRON III DICITRATE-BINDING PERIPLASMIC PROTEIN"/>
    <property type="match status" value="1"/>
</dbReference>
<evidence type="ECO:0000256" key="5">
    <source>
        <dbReference type="SAM" id="SignalP"/>
    </source>
</evidence>
<sequence length="324" mass="34107">MPRRAVTALLATAALLGLTACGPASTSTAPTGDGTFPVTLTDAMGQVSIPRQPTRVAALDASYVDAAIALETQVVAYTNYRGITGGLPAYLGAEARTYGGDAQAVGEITSPSLEKIAATRPDLIVSAKVRHEQVHPQLKGIAPTVFSETTGPTWKANIRLLGRALGKSELAERKIKAYEDRARRIGDAVRAKLGKNPTVSVVRFAGEQTVRLYSPSSFSGTVLTDAGFELNATARAVPAGKISADLSQERIADLDADRVFVSTWQDDKGDSAKQKGVFEANPLWSRLTGARQDVDDLTWMTAVGLQGAGVILDEVAKAFGVPAN</sequence>
<gene>
    <name evidence="7" type="ORF">KALB_381</name>
</gene>
<dbReference type="GO" id="GO:0030288">
    <property type="term" value="C:outer membrane-bounded periplasmic space"/>
    <property type="evidence" value="ECO:0007669"/>
    <property type="project" value="TreeGrafter"/>
</dbReference>
<dbReference type="Gene3D" id="3.40.50.1980">
    <property type="entry name" value="Nitrogenase molybdenum iron protein domain"/>
    <property type="match status" value="2"/>
</dbReference>
<dbReference type="AlphaFoldDB" id="W5VY10"/>
<feature type="chain" id="PRO_5038453031" evidence="5">
    <location>
        <begin position="27"/>
        <end position="324"/>
    </location>
</feature>
<dbReference type="PROSITE" id="PS50983">
    <property type="entry name" value="FE_B12_PBP"/>
    <property type="match status" value="1"/>
</dbReference>
<dbReference type="Pfam" id="PF01497">
    <property type="entry name" value="Peripla_BP_2"/>
    <property type="match status" value="1"/>
</dbReference>
<dbReference type="GO" id="GO:1901678">
    <property type="term" value="P:iron coordination entity transport"/>
    <property type="evidence" value="ECO:0007669"/>
    <property type="project" value="UniProtKB-ARBA"/>
</dbReference>
<name>W5VY10_9PSEU</name>
<organism evidence="7 8">
    <name type="scientific">Kutzneria albida DSM 43870</name>
    <dbReference type="NCBI Taxonomy" id="1449976"/>
    <lineage>
        <taxon>Bacteria</taxon>
        <taxon>Bacillati</taxon>
        <taxon>Actinomycetota</taxon>
        <taxon>Actinomycetes</taxon>
        <taxon>Pseudonocardiales</taxon>
        <taxon>Pseudonocardiaceae</taxon>
        <taxon>Kutzneria</taxon>
    </lineage>
</organism>
<evidence type="ECO:0000313" key="7">
    <source>
        <dbReference type="EMBL" id="AHH93758.1"/>
    </source>
</evidence>
<dbReference type="PANTHER" id="PTHR30532:SF25">
    <property type="entry name" value="IRON(III) DICITRATE-BINDING PERIPLASMIC PROTEIN"/>
    <property type="match status" value="1"/>
</dbReference>
<evidence type="ECO:0000256" key="1">
    <source>
        <dbReference type="ARBA" id="ARBA00004196"/>
    </source>
</evidence>
<keyword evidence="3" id="KW-0813">Transport</keyword>
<evidence type="ECO:0000256" key="3">
    <source>
        <dbReference type="ARBA" id="ARBA00022448"/>
    </source>
</evidence>
<accession>W5VY10</accession>
<protein>
    <submittedName>
        <fullName evidence="7">Substrate-binding family protein</fullName>
    </submittedName>
</protein>
<keyword evidence="4 5" id="KW-0732">Signal</keyword>
<dbReference type="CDD" id="cd01146">
    <property type="entry name" value="FhuD"/>
    <property type="match status" value="1"/>
</dbReference>
<proteinExistence type="inferred from homology"/>
<evidence type="ECO:0000313" key="8">
    <source>
        <dbReference type="Proteomes" id="UP000019225"/>
    </source>
</evidence>
<dbReference type="OrthoDB" id="9793175at2"/>
<reference evidence="7 8" key="1">
    <citation type="journal article" date="2014" name="BMC Genomics">
        <title>Complete genome sequence of producer of the glycopeptide antibiotic Aculeximycin Kutzneria albida DSM 43870T, a representative of minor genus of Pseudonocardiaceae.</title>
        <authorList>
            <person name="Rebets Y."/>
            <person name="Tokovenko B."/>
            <person name="Lushchyk I."/>
            <person name="Ruckert C."/>
            <person name="Zaburannyi N."/>
            <person name="Bechthold A."/>
            <person name="Kalinowski J."/>
            <person name="Luzhetskyy A."/>
        </authorList>
    </citation>
    <scope>NUCLEOTIDE SEQUENCE [LARGE SCALE GENOMIC DNA]</scope>
    <source>
        <strain evidence="7">DSM 43870</strain>
    </source>
</reference>
<dbReference type="eggNOG" id="COG0614">
    <property type="taxonomic scope" value="Bacteria"/>
</dbReference>
<dbReference type="RefSeq" id="WP_025354038.1">
    <property type="nucleotide sequence ID" value="NZ_CP007155.1"/>
</dbReference>
<feature type="domain" description="Fe/B12 periplasmic-binding" evidence="6">
    <location>
        <begin position="55"/>
        <end position="323"/>
    </location>
</feature>
<keyword evidence="8" id="KW-1185">Reference proteome</keyword>
<evidence type="ECO:0000259" key="6">
    <source>
        <dbReference type="PROSITE" id="PS50983"/>
    </source>
</evidence>
<evidence type="ECO:0000256" key="4">
    <source>
        <dbReference type="ARBA" id="ARBA00022729"/>
    </source>
</evidence>
<comment type="similarity">
    <text evidence="2">Belongs to the bacterial solute-binding protein 8 family.</text>
</comment>
<feature type="signal peptide" evidence="5">
    <location>
        <begin position="1"/>
        <end position="26"/>
    </location>
</feature>
<dbReference type="KEGG" id="kal:KALB_381"/>